<dbReference type="InterPro" id="IPR000160">
    <property type="entry name" value="GGDEF_dom"/>
</dbReference>
<feature type="transmembrane region" description="Helical" evidence="1">
    <location>
        <begin position="12"/>
        <end position="32"/>
    </location>
</feature>
<dbReference type="PANTHER" id="PTHR45138:SF9">
    <property type="entry name" value="DIGUANYLATE CYCLASE DGCM-RELATED"/>
    <property type="match status" value="1"/>
</dbReference>
<feature type="transmembrane region" description="Helical" evidence="1">
    <location>
        <begin position="72"/>
        <end position="91"/>
    </location>
</feature>
<gene>
    <name evidence="3" type="ORF">BJ994_002662</name>
</gene>
<evidence type="ECO:0000313" key="4">
    <source>
        <dbReference type="Proteomes" id="UP000547458"/>
    </source>
</evidence>
<dbReference type="SMART" id="SM00267">
    <property type="entry name" value="GGDEF"/>
    <property type="match status" value="1"/>
</dbReference>
<dbReference type="EMBL" id="JAATJL010000001">
    <property type="protein sequence ID" value="NJC23586.1"/>
    <property type="molecule type" value="Genomic_DNA"/>
</dbReference>
<keyword evidence="4" id="KW-1185">Reference proteome</keyword>
<feature type="transmembrane region" description="Helical" evidence="1">
    <location>
        <begin position="39"/>
        <end position="60"/>
    </location>
</feature>
<dbReference type="PROSITE" id="PS50887">
    <property type="entry name" value="GGDEF"/>
    <property type="match status" value="1"/>
</dbReference>
<dbReference type="GO" id="GO:0005886">
    <property type="term" value="C:plasma membrane"/>
    <property type="evidence" value="ECO:0007669"/>
    <property type="project" value="TreeGrafter"/>
</dbReference>
<dbReference type="Pfam" id="PF00990">
    <property type="entry name" value="GGDEF"/>
    <property type="match status" value="1"/>
</dbReference>
<dbReference type="InterPro" id="IPR050469">
    <property type="entry name" value="Diguanylate_Cyclase"/>
</dbReference>
<dbReference type="FunFam" id="3.30.70.270:FF:000001">
    <property type="entry name" value="Diguanylate cyclase domain protein"/>
    <property type="match status" value="1"/>
</dbReference>
<dbReference type="PANTHER" id="PTHR45138">
    <property type="entry name" value="REGULATORY COMPONENTS OF SENSORY TRANSDUCTION SYSTEM"/>
    <property type="match status" value="1"/>
</dbReference>
<dbReference type="Proteomes" id="UP000547458">
    <property type="component" value="Unassembled WGS sequence"/>
</dbReference>
<keyword evidence="1" id="KW-0472">Membrane</keyword>
<keyword evidence="1" id="KW-1133">Transmembrane helix</keyword>
<feature type="transmembrane region" description="Helical" evidence="1">
    <location>
        <begin position="126"/>
        <end position="145"/>
    </location>
</feature>
<feature type="transmembrane region" description="Helical" evidence="1">
    <location>
        <begin position="98"/>
        <end position="114"/>
    </location>
</feature>
<comment type="caution">
    <text evidence="3">The sequence shown here is derived from an EMBL/GenBank/DDBJ whole genome shotgun (WGS) entry which is preliminary data.</text>
</comment>
<organism evidence="3 4">
    <name type="scientific">Arthrobacter pigmenti</name>
    <dbReference type="NCBI Taxonomy" id="271432"/>
    <lineage>
        <taxon>Bacteria</taxon>
        <taxon>Bacillati</taxon>
        <taxon>Actinomycetota</taxon>
        <taxon>Actinomycetes</taxon>
        <taxon>Micrococcales</taxon>
        <taxon>Micrococcaceae</taxon>
        <taxon>Arthrobacter</taxon>
    </lineage>
</organism>
<accession>A0A846RX53</accession>
<feature type="transmembrane region" description="Helical" evidence="1">
    <location>
        <begin position="193"/>
        <end position="212"/>
    </location>
</feature>
<dbReference type="CDD" id="cd01949">
    <property type="entry name" value="GGDEF"/>
    <property type="match status" value="1"/>
</dbReference>
<reference evidence="3 4" key="1">
    <citation type="submission" date="2020-03" db="EMBL/GenBank/DDBJ databases">
        <title>Sequencing the genomes of 1000 actinobacteria strains.</title>
        <authorList>
            <person name="Klenk H.-P."/>
        </authorList>
    </citation>
    <scope>NUCLEOTIDE SEQUENCE [LARGE SCALE GENOMIC DNA]</scope>
    <source>
        <strain evidence="3 4">DSM 16403</strain>
    </source>
</reference>
<evidence type="ECO:0000313" key="3">
    <source>
        <dbReference type="EMBL" id="NJC23586.1"/>
    </source>
</evidence>
<proteinExistence type="predicted"/>
<dbReference type="GO" id="GO:0052621">
    <property type="term" value="F:diguanylate cyclase activity"/>
    <property type="evidence" value="ECO:0007669"/>
    <property type="project" value="TreeGrafter"/>
</dbReference>
<dbReference type="AlphaFoldDB" id="A0A846RX53"/>
<dbReference type="NCBIfam" id="TIGR00254">
    <property type="entry name" value="GGDEF"/>
    <property type="match status" value="1"/>
</dbReference>
<dbReference type="InterPro" id="IPR043128">
    <property type="entry name" value="Rev_trsase/Diguanyl_cyclase"/>
</dbReference>
<dbReference type="GO" id="GO:0043709">
    <property type="term" value="P:cell adhesion involved in single-species biofilm formation"/>
    <property type="evidence" value="ECO:0007669"/>
    <property type="project" value="TreeGrafter"/>
</dbReference>
<feature type="domain" description="GGDEF" evidence="2">
    <location>
        <begin position="255"/>
        <end position="386"/>
    </location>
</feature>
<feature type="transmembrane region" description="Helical" evidence="1">
    <location>
        <begin position="157"/>
        <end position="173"/>
    </location>
</feature>
<dbReference type="InterPro" id="IPR029787">
    <property type="entry name" value="Nucleotide_cyclase"/>
</dbReference>
<protein>
    <submittedName>
        <fullName evidence="3">Diguanylate cyclase (GGDEF)-like protein</fullName>
    </submittedName>
</protein>
<evidence type="ECO:0000259" key="2">
    <source>
        <dbReference type="PROSITE" id="PS50887"/>
    </source>
</evidence>
<dbReference type="GO" id="GO:1902201">
    <property type="term" value="P:negative regulation of bacterial-type flagellum-dependent cell motility"/>
    <property type="evidence" value="ECO:0007669"/>
    <property type="project" value="TreeGrafter"/>
</dbReference>
<name>A0A846RX53_9MICC</name>
<dbReference type="RefSeq" id="WP_167994819.1">
    <property type="nucleotide sequence ID" value="NZ_JAATJL010000001.1"/>
</dbReference>
<sequence length="390" mass="41675">MGASVEELDTATLRVAFGVVALTLLFLFYFVTFRRTRSVYSAWWCGALALFLVGSAAYLLDGSVHQVWANPLGNALLVLGAVSVWAGARTLRTAGPPTWQILAGPAVTILVSAFDNPSINDWSGGGVFLGMMTLFIGMASWELFVLKRYYSKIRQPLAIASGLLAVYYLGRWLTFLAEGPDGPTFTAYFDSSITTLITLVLLVVVSFSMAALSNEQVTHDLHLRATRDALTGLLNRSGFHDLAVNELKRMRDTQMPGALVLADLDHFKSVNDTYGHAAGDVVLQAFAAACEGTVRSTDLVGRHGGEEFIVLLSGADAHRAEAIVAQMSRRLAATSLPEGLTAPTVSYGIAPIDDDGADLSAIIASADAALYEAKSLGRNRAVQGLSARKV</sequence>
<keyword evidence="1" id="KW-0812">Transmembrane</keyword>
<dbReference type="Gene3D" id="3.30.70.270">
    <property type="match status" value="1"/>
</dbReference>
<dbReference type="SUPFAM" id="SSF55073">
    <property type="entry name" value="Nucleotide cyclase"/>
    <property type="match status" value="1"/>
</dbReference>
<evidence type="ECO:0000256" key="1">
    <source>
        <dbReference type="SAM" id="Phobius"/>
    </source>
</evidence>